<accession>A0A1A9Z388</accession>
<keyword evidence="2" id="KW-1185">Reference proteome</keyword>
<name>A0A1A9Z388_GLOPL</name>
<evidence type="ECO:0000313" key="1">
    <source>
        <dbReference type="EnsemblMetazoa" id="GPAI002507-PA"/>
    </source>
</evidence>
<dbReference type="Proteomes" id="UP000092445">
    <property type="component" value="Unassembled WGS sequence"/>
</dbReference>
<reference evidence="1" key="2">
    <citation type="submission" date="2020-05" db="UniProtKB">
        <authorList>
            <consortium name="EnsemblMetazoa"/>
        </authorList>
    </citation>
    <scope>IDENTIFICATION</scope>
    <source>
        <strain evidence="1">IAEA</strain>
    </source>
</reference>
<dbReference type="VEuPathDB" id="VectorBase:GPAI002507"/>
<proteinExistence type="predicted"/>
<organism evidence="1 2">
    <name type="scientific">Glossina pallidipes</name>
    <name type="common">Tsetse fly</name>
    <dbReference type="NCBI Taxonomy" id="7398"/>
    <lineage>
        <taxon>Eukaryota</taxon>
        <taxon>Metazoa</taxon>
        <taxon>Ecdysozoa</taxon>
        <taxon>Arthropoda</taxon>
        <taxon>Hexapoda</taxon>
        <taxon>Insecta</taxon>
        <taxon>Pterygota</taxon>
        <taxon>Neoptera</taxon>
        <taxon>Endopterygota</taxon>
        <taxon>Diptera</taxon>
        <taxon>Brachycera</taxon>
        <taxon>Muscomorpha</taxon>
        <taxon>Hippoboscoidea</taxon>
        <taxon>Glossinidae</taxon>
        <taxon>Glossina</taxon>
    </lineage>
</organism>
<sequence length="120" mass="13652">MFFQTPPGSLSSKRRNKNELFPAEPVQVTRLSVYCVDDGQSVSLTTFVIISKASARHVLHSFQPTIRRHLSLNLTKSLKLYTYTYTYAHVSQHSVFSVAYSFSFNGRLPQRHGKALYAHS</sequence>
<dbReference type="EnsemblMetazoa" id="GPAI002507-RA">
    <property type="protein sequence ID" value="GPAI002507-PA"/>
    <property type="gene ID" value="GPAI002507"/>
</dbReference>
<protein>
    <submittedName>
        <fullName evidence="1">Uncharacterized protein</fullName>
    </submittedName>
</protein>
<dbReference type="AlphaFoldDB" id="A0A1A9Z388"/>
<evidence type="ECO:0000313" key="2">
    <source>
        <dbReference type="Proteomes" id="UP000092445"/>
    </source>
</evidence>
<reference evidence="2" key="1">
    <citation type="submission" date="2014-03" db="EMBL/GenBank/DDBJ databases">
        <authorList>
            <person name="Aksoy S."/>
            <person name="Warren W."/>
            <person name="Wilson R.K."/>
        </authorList>
    </citation>
    <scope>NUCLEOTIDE SEQUENCE [LARGE SCALE GENOMIC DNA]</scope>
    <source>
        <strain evidence="2">IAEA</strain>
    </source>
</reference>